<dbReference type="Proteomes" id="UP000644140">
    <property type="component" value="Chromosome"/>
</dbReference>
<dbReference type="SUPFAM" id="SSF52980">
    <property type="entry name" value="Restriction endonuclease-like"/>
    <property type="match status" value="1"/>
</dbReference>
<dbReference type="RefSeq" id="WP_171496486.1">
    <property type="nucleotide sequence ID" value="NZ_BKNL01000008.1"/>
</dbReference>
<protein>
    <submittedName>
        <fullName evidence="4">DUF4011 domain-containing protein</fullName>
    </submittedName>
</protein>
<dbReference type="CDD" id="cd18808">
    <property type="entry name" value="SF1_C_Upf1"/>
    <property type="match status" value="1"/>
</dbReference>
<evidence type="ECO:0000313" key="5">
    <source>
        <dbReference type="Proteomes" id="UP000644140"/>
    </source>
</evidence>
<dbReference type="InterPro" id="IPR047187">
    <property type="entry name" value="SF1_C_Upf1"/>
</dbReference>
<feature type="domain" description="DNA2/NAM7 helicase helicase" evidence="1">
    <location>
        <begin position="1239"/>
        <end position="1352"/>
    </location>
</feature>
<organism evidence="4 5">
    <name type="scientific">Acinetobacter bereziniae</name>
    <name type="common">Acinetobacter genomosp. 10</name>
    <dbReference type="NCBI Taxonomy" id="106648"/>
    <lineage>
        <taxon>Bacteria</taxon>
        <taxon>Pseudomonadati</taxon>
        <taxon>Pseudomonadota</taxon>
        <taxon>Gammaproteobacteria</taxon>
        <taxon>Moraxellales</taxon>
        <taxon>Moraxellaceae</taxon>
        <taxon>Acinetobacter</taxon>
    </lineage>
</organism>
<reference evidence="4" key="1">
    <citation type="submission" date="2022-02" db="EMBL/GenBank/DDBJ databases">
        <title>Characterization of Tn125 harboring carbapenem-resistant Acinetobacter bereziniae clinical isolates.</title>
        <authorList>
            <person name="Wong N.-K."/>
            <person name="Pan Q."/>
        </authorList>
    </citation>
    <scope>NUCLEOTIDE SEQUENCE</scope>
    <source>
        <strain evidence="4">GD03393</strain>
    </source>
</reference>
<dbReference type="PANTHER" id="PTHR10887">
    <property type="entry name" value="DNA2/NAM7 HELICASE FAMILY"/>
    <property type="match status" value="1"/>
</dbReference>
<dbReference type="InterPro" id="IPR011335">
    <property type="entry name" value="Restrct_endonuc-II-like"/>
</dbReference>
<gene>
    <name evidence="4" type="ORF">I9054_014360</name>
</gene>
<dbReference type="InterPro" id="IPR025103">
    <property type="entry name" value="DUF4011"/>
</dbReference>
<dbReference type="InterPro" id="IPR049468">
    <property type="entry name" value="Restrct_endonuc-II-like_dom"/>
</dbReference>
<dbReference type="EMBL" id="CP092085">
    <property type="protein sequence ID" value="UUN96554.1"/>
    <property type="molecule type" value="Genomic_DNA"/>
</dbReference>
<accession>A0A8I1AKS3</accession>
<feature type="domain" description="DNA2/NAM7 helicase-like C-terminal" evidence="2">
    <location>
        <begin position="1373"/>
        <end position="1567"/>
    </location>
</feature>
<dbReference type="Pfam" id="PF13086">
    <property type="entry name" value="AAA_11"/>
    <property type="match status" value="2"/>
</dbReference>
<dbReference type="InterPro" id="IPR041677">
    <property type="entry name" value="DNA2/NAM7_AAA_11"/>
</dbReference>
<dbReference type="SUPFAM" id="SSF52540">
    <property type="entry name" value="P-loop containing nucleoside triphosphate hydrolases"/>
    <property type="match status" value="1"/>
</dbReference>
<dbReference type="InterPro" id="IPR027417">
    <property type="entry name" value="P-loop_NTPase"/>
</dbReference>
<dbReference type="FunFam" id="3.40.50.300:FF:002063">
    <property type="entry name" value="DNA helicase related protein"/>
    <property type="match status" value="1"/>
</dbReference>
<dbReference type="InterPro" id="IPR045055">
    <property type="entry name" value="DNA2/NAM7-like"/>
</dbReference>
<evidence type="ECO:0000259" key="2">
    <source>
        <dbReference type="Pfam" id="PF13087"/>
    </source>
</evidence>
<evidence type="ECO:0000259" key="3">
    <source>
        <dbReference type="Pfam" id="PF18741"/>
    </source>
</evidence>
<evidence type="ECO:0000313" key="4">
    <source>
        <dbReference type="EMBL" id="UUN96554.1"/>
    </source>
</evidence>
<dbReference type="PANTHER" id="PTHR10887:SF495">
    <property type="entry name" value="HELICASE SENATAXIN ISOFORM X1-RELATED"/>
    <property type="match status" value="1"/>
</dbReference>
<proteinExistence type="predicted"/>
<feature type="domain" description="DNA2/NAM7 helicase helicase" evidence="1">
    <location>
        <begin position="655"/>
        <end position="816"/>
    </location>
</feature>
<dbReference type="InterPro" id="IPR041679">
    <property type="entry name" value="DNA2/NAM7-like_C"/>
</dbReference>
<sequence length="1723" mass="198000">MSDVVEYDQFQISLDATSSLNFTFQQNAIPLIRHISLTGSKQLSESKLIIESHPAFFQPTEIRIGKSDKDQNIYLSNPKLNFDLNFLLHLNENIKGYLNLKWLDSDDQLLAVKQQDIEVLTVDTWGGEKQPLELLACFSQPNAASLAPILKRASEYLVQKNLGSLNGYSDKSPEQVLNQLNAIWQALNEQNLHYIVNPASYIQHGQRIRFAKQILDEKMACCLDSTMLMSSLIEQIGLDPIVMIVQGHSFIGVWLHETPVVDVLIDDLQNLRKYMELGAITFIETTLLTSQASLKQAITSAQQYLHDAEKIEQFYVAVDIRQSRLRGVRPISTQLDVVQNLDQDEMTWTAASLPEYAVMDANENVATRVQRWLRRLLDLSLRNKLLNFKDNRLSIPLQCSEKTLASLEDALAENKGFFFQSVDYISLKEVTRENEAQHVQNYIDENLHRQLLFSGLDSDTLNKRLVEVYRASRTALEEGGANTLFLAVGFLEWKESEKAQKTFKAPLLLIPVRMTRESAKSGYRLWMYDDEPRFNSTLLQLLRQDFEIEISGLDPLPTDGSGVDVNAVLQIVRRAVVNMRGWEVTAEAAIGQFSFSKYLMWRDLSLRIQQLKEQAVVHHLIETPREPFKKQDAFPHPAELDQKYQPKQLFTPLSSDSSQLAAVMSAALGRTFVLSGPPGTGKSQTITNMVAQCLADGKSVLFVSEKMAALDVVYRRLNQIGLGHLCLQLHSAKAQKIEVLDQLRERAENNNNPYAIAQKETQQEWQVLSQHLVESRDVLNQHVQILHQQHSIGWSLFDAMSEELLHREIETLRFDLNIQQLTHQARSHLKDLAVKAWLQYQQISSNARDTLNGFAEGSSPNFWNLLWQDQYQHNQQRIAELIPQIHRSLQVWQDACQFKQAENLQQLQADVEIYQKIFAFSQQYDLKLLKIIDGLDIRQISEAKAVTTEIVQSQTRLIFKYDLSIYQAELKQIDFKWREASAKFWPWSWFGKYQLRNLMRSYHTDKQRPSAMVVENDLPLLINIQNHQQQFKALENSLGAKLQTYWQGEKTDWAQFENMVQAWTQLKNQLADRISSPVVLLQALDFASQQKHFEAEQHIEELQQCYALLLPDQQIQTENLNAYPQIAFTELLLRQQNLQHLINEWRHWLNWQGLKTQLQQQGLARFSAYLQQHCLAQTSSSFDAKLVQDHVALLVDINLARQWIVQQFSKHPELNQFNGELHQQKILKFSQQDREHQQFASEEITRRWHKIFENPDEFKKQWALLNKELGKKRRHIPVRELIKQIPDVMTGLKPCMLMSPLSVAQYLDPESKFDVVIFDEASQIPVWDAIGALARGEQSIVVGDNKQMPPTSFFGKGDTEEVDEDVTEDLESILDECLAAQLPELVLNWHYRSRYESLIQFSNQKYYKGELLTFPAPVAKDKAIQLHAVEGVYDKGDTRTNKAEAQAIVQFILQHLTNQLTAEVKLTLGVVTFNITQQKLIEDLLDNELAQRPELEQLSRDGFEPLFVKNLENVQGDERDIIIFSITYAPDQQGKLLMNFGALNRQGGQRRLNVAITRARQGLHVFSTLRPDQIDLSRTNSEGVRDLKDFLSFAQTGQMAYYSQTLEKEKAKDELMLYLQAQLEHLGWKVDLAVGSGDSRIDIAIQNPYVAGQYLTGILVDGDDYAKAATARDRDQLRPSVLTGLGWTVIQLWTVEWWLDPKANLEKLHNQLNECVNLTQQTS</sequence>
<dbReference type="Pfam" id="PF13195">
    <property type="entry name" value="DUF4011"/>
    <property type="match status" value="1"/>
</dbReference>
<feature type="domain" description="Restriction endonuclease type II-like" evidence="3">
    <location>
        <begin position="1621"/>
        <end position="1712"/>
    </location>
</feature>
<dbReference type="Pfam" id="PF13087">
    <property type="entry name" value="AAA_12"/>
    <property type="match status" value="1"/>
</dbReference>
<dbReference type="GO" id="GO:0004386">
    <property type="term" value="F:helicase activity"/>
    <property type="evidence" value="ECO:0007669"/>
    <property type="project" value="InterPro"/>
</dbReference>
<name>A0A8I1AKS3_ACIBZ</name>
<evidence type="ECO:0000259" key="1">
    <source>
        <dbReference type="Pfam" id="PF13086"/>
    </source>
</evidence>
<dbReference type="Pfam" id="PF18741">
    <property type="entry name" value="MTES_1575"/>
    <property type="match status" value="1"/>
</dbReference>
<dbReference type="Gene3D" id="3.40.50.300">
    <property type="entry name" value="P-loop containing nucleotide triphosphate hydrolases"/>
    <property type="match status" value="3"/>
</dbReference>